<feature type="domain" description="Peripheral subunit-binding (PSBD)" evidence="11">
    <location>
        <begin position="192"/>
        <end position="229"/>
    </location>
</feature>
<comment type="catalytic activity">
    <reaction evidence="7 8">
        <text>N(6)-[(R)-dihydrolipoyl]-L-lysyl-[protein] + acetyl-CoA = N(6)-[(R)-S(8)-acetyldihydrolipoyl]-L-lysyl-[protein] + CoA</text>
        <dbReference type="Rhea" id="RHEA:17017"/>
        <dbReference type="Rhea" id="RHEA-COMP:10475"/>
        <dbReference type="Rhea" id="RHEA-COMP:10478"/>
        <dbReference type="ChEBI" id="CHEBI:57287"/>
        <dbReference type="ChEBI" id="CHEBI:57288"/>
        <dbReference type="ChEBI" id="CHEBI:83100"/>
        <dbReference type="ChEBI" id="CHEBI:83111"/>
        <dbReference type="EC" id="2.3.1.12"/>
    </reaction>
</comment>
<feature type="region of interest" description="Disordered" evidence="9">
    <location>
        <begin position="158"/>
        <end position="187"/>
    </location>
</feature>
<comment type="subunit">
    <text evidence="2">Forms a 24-polypeptide structural core with octahedral symmetry.</text>
</comment>
<feature type="compositionally biased region" description="Low complexity" evidence="9">
    <location>
        <begin position="170"/>
        <end position="186"/>
    </location>
</feature>
<reference evidence="12" key="1">
    <citation type="journal article" date="2005" name="J. Autoimmun.">
        <title>Phylogenetic and immunological definition of four lipoylated proteins from Novosphingobium aromaticivorans, implications for primary biliary cirrhosis.</title>
        <authorList>
            <person name="Padgett K.A."/>
            <person name="Selmi C."/>
            <person name="Kenny T.P."/>
            <person name="Leung P.S.C."/>
            <person name="Balkwill D.L."/>
            <person name="Ansari A.A."/>
            <person name="Coppel R.L."/>
            <person name="Gershwin M.E."/>
        </authorList>
    </citation>
    <scope>NUCLEOTIDE SEQUENCE</scope>
</reference>
<dbReference type="PROSITE" id="PS00189">
    <property type="entry name" value="LIPOYL"/>
    <property type="match status" value="1"/>
</dbReference>
<dbReference type="SUPFAM" id="SSF51230">
    <property type="entry name" value="Single hybrid motif"/>
    <property type="match status" value="1"/>
</dbReference>
<dbReference type="AlphaFoldDB" id="Q5EIH7"/>
<evidence type="ECO:0000256" key="6">
    <source>
        <dbReference type="ARBA" id="ARBA00025211"/>
    </source>
</evidence>
<dbReference type="Pfam" id="PF00364">
    <property type="entry name" value="Biotin_lipoyl"/>
    <property type="match status" value="1"/>
</dbReference>
<evidence type="ECO:0000259" key="10">
    <source>
        <dbReference type="PROSITE" id="PS50968"/>
    </source>
</evidence>
<dbReference type="InterPro" id="IPR000089">
    <property type="entry name" value="Biotin_lipoyl"/>
</dbReference>
<keyword evidence="12" id="KW-0670">Pyruvate</keyword>
<dbReference type="GO" id="GO:0006086">
    <property type="term" value="P:pyruvate decarboxylation to acetyl-CoA"/>
    <property type="evidence" value="ECO:0007669"/>
    <property type="project" value="InterPro"/>
</dbReference>
<dbReference type="PROSITE" id="PS51826">
    <property type="entry name" value="PSBD"/>
    <property type="match status" value="1"/>
</dbReference>
<dbReference type="SUPFAM" id="SSF47005">
    <property type="entry name" value="Peripheral subunit-binding domain of 2-oxo acid dehydrogenase complex"/>
    <property type="match status" value="1"/>
</dbReference>
<evidence type="ECO:0000313" key="12">
    <source>
        <dbReference type="EMBL" id="AAW73086.1"/>
    </source>
</evidence>
<sequence>MRCDMAICPSRSTGIGKFVCGASGNPLDPTRHAGEMAPRKDAGEVSATAPSSLRYQDTENTPMPIAIKMPALSPTMEEGTLAKWLVKVGDKVSSGDIMAEIETDKATMEFEAVDEGTIVSIDVAEGSEGVKVGTVIATLAGEDEDASAPAPKAVAPAAAPVPVPAPKAEPAPAAVSTPAPAAASASKGDRVIATPLAKRIAADKGIDLKGVAGSGPNGRIIRADVEGAKPAAAAPVSTVAPAVASAAAPARAPAAVPDFGIPYEAQKLNNVRKTIARRLTEAKQTIPHIYLTVDIRLDALLKLRGDLNKALEAQGVKLSVNDLIIKALAKALMQVPKCNVSFAGDELRSFKRADISVAVAAPSGLITPIIVDAGSKSVSAIATEMKALANKAREGKLQPHEYQGGTASLSNLGMFSIKNFDAVINPPQAMIMAVGAGEQRPYVIDGALGIATVMSATGSFDHRAIDGADGAELMQAFKNLIENPLGLVA</sequence>
<dbReference type="GO" id="GO:0045254">
    <property type="term" value="C:pyruvate dehydrogenase complex"/>
    <property type="evidence" value="ECO:0007669"/>
    <property type="project" value="UniProtKB-UniRule"/>
</dbReference>
<evidence type="ECO:0000256" key="4">
    <source>
        <dbReference type="ARBA" id="ARBA00022823"/>
    </source>
</evidence>
<dbReference type="InterPro" id="IPR004167">
    <property type="entry name" value="PSBD"/>
</dbReference>
<keyword evidence="3 8" id="KW-0808">Transferase</keyword>
<dbReference type="PROSITE" id="PS50968">
    <property type="entry name" value="BIOTINYL_LIPOYL"/>
    <property type="match status" value="1"/>
</dbReference>
<evidence type="ECO:0000256" key="5">
    <source>
        <dbReference type="ARBA" id="ARBA00023315"/>
    </source>
</evidence>
<dbReference type="GO" id="GO:0004742">
    <property type="term" value="F:dihydrolipoyllysine-residue acetyltransferase activity"/>
    <property type="evidence" value="ECO:0007669"/>
    <property type="project" value="UniProtKB-UniRule"/>
</dbReference>
<evidence type="ECO:0000256" key="9">
    <source>
        <dbReference type="SAM" id="MobiDB-lite"/>
    </source>
</evidence>
<organism evidence="12">
    <name type="scientific">Novosphingobium aromaticivorans</name>
    <name type="common">Sphingomonas aromaticivorans</name>
    <dbReference type="NCBI Taxonomy" id="48935"/>
    <lineage>
        <taxon>Bacteria</taxon>
        <taxon>Pseudomonadati</taxon>
        <taxon>Pseudomonadota</taxon>
        <taxon>Alphaproteobacteria</taxon>
        <taxon>Sphingomonadales</taxon>
        <taxon>Sphingomonadaceae</taxon>
        <taxon>Novosphingobium</taxon>
    </lineage>
</organism>
<dbReference type="SUPFAM" id="SSF52777">
    <property type="entry name" value="CoA-dependent acyltransferases"/>
    <property type="match status" value="1"/>
</dbReference>
<feature type="compositionally biased region" description="Pro residues" evidence="9">
    <location>
        <begin position="159"/>
        <end position="169"/>
    </location>
</feature>
<name>Q5EIH7_NOVAR</name>
<dbReference type="InterPro" id="IPR011053">
    <property type="entry name" value="Single_hybrid_motif"/>
</dbReference>
<dbReference type="PANTHER" id="PTHR23151:SF90">
    <property type="entry name" value="DIHYDROLIPOYLLYSINE-RESIDUE ACETYLTRANSFERASE COMPONENT OF PYRUVATE DEHYDROGENASE COMPLEX, MITOCHONDRIAL-RELATED"/>
    <property type="match status" value="1"/>
</dbReference>
<evidence type="ECO:0000259" key="11">
    <source>
        <dbReference type="PROSITE" id="PS51826"/>
    </source>
</evidence>
<dbReference type="Gene3D" id="2.40.50.100">
    <property type="match status" value="1"/>
</dbReference>
<comment type="similarity">
    <text evidence="1 8">Belongs to the 2-oxoacid dehydrogenase family.</text>
</comment>
<dbReference type="Pfam" id="PF02817">
    <property type="entry name" value="E3_binding"/>
    <property type="match status" value="1"/>
</dbReference>
<evidence type="ECO:0000256" key="2">
    <source>
        <dbReference type="ARBA" id="ARBA00011484"/>
    </source>
</evidence>
<keyword evidence="4 8" id="KW-0450">Lipoyl</keyword>
<dbReference type="InterPro" id="IPR036625">
    <property type="entry name" value="E3-bd_dom_sf"/>
</dbReference>
<evidence type="ECO:0000256" key="8">
    <source>
        <dbReference type="RuleBase" id="RU361137"/>
    </source>
</evidence>
<dbReference type="CDD" id="cd06849">
    <property type="entry name" value="lipoyl_domain"/>
    <property type="match status" value="1"/>
</dbReference>
<comment type="function">
    <text evidence="6">The pyruvate dehydrogenase complex catalyzes the overall conversion of pyruvate to acetyl-CoA and CO(2). It contains multiple copies of three enzymatic components: pyruvate dehydrogenase (E1), dihydrolipoamide acetyltransferase (E2) and lipoamide dehydrogenase (E3).</text>
</comment>
<accession>Q5EIH7</accession>
<dbReference type="EMBL" id="AY879073">
    <property type="protein sequence ID" value="AAW73086.1"/>
    <property type="molecule type" value="Genomic_DNA"/>
</dbReference>
<dbReference type="NCBIfam" id="TIGR01349">
    <property type="entry name" value="PDHac_trf_mito"/>
    <property type="match status" value="1"/>
</dbReference>
<dbReference type="Gene3D" id="4.10.320.10">
    <property type="entry name" value="E3-binding domain"/>
    <property type="match status" value="1"/>
</dbReference>
<dbReference type="InterPro" id="IPR045257">
    <property type="entry name" value="E2/Pdx1"/>
</dbReference>
<comment type="cofactor">
    <cofactor evidence="8">
        <name>(R)-lipoate</name>
        <dbReference type="ChEBI" id="CHEBI:83088"/>
    </cofactor>
    <text evidence="8">Binds 1 lipoyl cofactor covalently.</text>
</comment>
<evidence type="ECO:0000256" key="1">
    <source>
        <dbReference type="ARBA" id="ARBA00007317"/>
    </source>
</evidence>
<protein>
    <recommendedName>
        <fullName evidence="8">Acetyltransferase component of pyruvate dehydrogenase complex</fullName>
        <ecNumber evidence="8">2.3.1.12</ecNumber>
    </recommendedName>
</protein>
<proteinExistence type="inferred from homology"/>
<dbReference type="InterPro" id="IPR023213">
    <property type="entry name" value="CAT-like_dom_sf"/>
</dbReference>
<feature type="domain" description="Lipoyl-binding" evidence="10">
    <location>
        <begin position="64"/>
        <end position="140"/>
    </location>
</feature>
<dbReference type="EC" id="2.3.1.12" evidence="8"/>
<dbReference type="Pfam" id="PF00198">
    <property type="entry name" value="2-oxoacid_dh"/>
    <property type="match status" value="1"/>
</dbReference>
<dbReference type="InterPro" id="IPR003016">
    <property type="entry name" value="2-oxoA_DH_lipoyl-BS"/>
</dbReference>
<dbReference type="FunFam" id="2.40.50.100:FF:000010">
    <property type="entry name" value="Acetyltransferase component of pyruvate dehydrogenase complex"/>
    <property type="match status" value="1"/>
</dbReference>
<dbReference type="InterPro" id="IPR006257">
    <property type="entry name" value="LAT1"/>
</dbReference>
<dbReference type="PANTHER" id="PTHR23151">
    <property type="entry name" value="DIHYDROLIPOAMIDE ACETYL/SUCCINYL-TRANSFERASE-RELATED"/>
    <property type="match status" value="1"/>
</dbReference>
<evidence type="ECO:0000256" key="7">
    <source>
        <dbReference type="ARBA" id="ARBA00048370"/>
    </source>
</evidence>
<dbReference type="Gene3D" id="3.30.559.10">
    <property type="entry name" value="Chloramphenicol acetyltransferase-like domain"/>
    <property type="match status" value="1"/>
</dbReference>
<keyword evidence="5 8" id="KW-0012">Acyltransferase</keyword>
<evidence type="ECO:0000256" key="3">
    <source>
        <dbReference type="ARBA" id="ARBA00022679"/>
    </source>
</evidence>
<dbReference type="InterPro" id="IPR001078">
    <property type="entry name" value="2-oxoacid_DH_actylTfrase"/>
</dbReference>